<evidence type="ECO:0000313" key="3">
    <source>
        <dbReference type="Proteomes" id="UP001500449"/>
    </source>
</evidence>
<sequence>MSWWDSYRAVYGAELRAAAVEYVEHGWPLVPGPGGEILLDTGTVLDVIEIPSALGREVCATLRDRGLVVPVAATPHDTWWFPMSPNHELPAELSLHADVVLHTDGIGVLAPPTERPDGWVQWRVRPAFTGYVVPDADVIVDAVLAAVRQRAAANRSAVHSGVEAGAQRPATAATGGAR</sequence>
<accession>A0ABN2NIN7</accession>
<reference evidence="2 3" key="1">
    <citation type="journal article" date="2019" name="Int. J. Syst. Evol. Microbiol.">
        <title>The Global Catalogue of Microorganisms (GCM) 10K type strain sequencing project: providing services to taxonomists for standard genome sequencing and annotation.</title>
        <authorList>
            <consortium name="The Broad Institute Genomics Platform"/>
            <consortium name="The Broad Institute Genome Sequencing Center for Infectious Disease"/>
            <person name="Wu L."/>
            <person name="Ma J."/>
        </authorList>
    </citation>
    <scope>NUCLEOTIDE SEQUENCE [LARGE SCALE GENOMIC DNA]</scope>
    <source>
        <strain evidence="2 3">JCM 16009</strain>
    </source>
</reference>
<comment type="caution">
    <text evidence="2">The sequence shown here is derived from an EMBL/GenBank/DDBJ whole genome shotgun (WGS) entry which is preliminary data.</text>
</comment>
<name>A0ABN2NIN7_9PSEU</name>
<evidence type="ECO:0008006" key="4">
    <source>
        <dbReference type="Google" id="ProtNLM"/>
    </source>
</evidence>
<dbReference type="EMBL" id="BAAAQK010000024">
    <property type="protein sequence ID" value="GAA1869657.1"/>
    <property type="molecule type" value="Genomic_DNA"/>
</dbReference>
<feature type="region of interest" description="Disordered" evidence="1">
    <location>
        <begin position="156"/>
        <end position="178"/>
    </location>
</feature>
<evidence type="ECO:0000256" key="1">
    <source>
        <dbReference type="SAM" id="MobiDB-lite"/>
    </source>
</evidence>
<protein>
    <recommendedName>
        <fullName evidence="4">DNA primase</fullName>
    </recommendedName>
</protein>
<dbReference type="Proteomes" id="UP001500449">
    <property type="component" value="Unassembled WGS sequence"/>
</dbReference>
<proteinExistence type="predicted"/>
<dbReference type="RefSeq" id="WP_344424037.1">
    <property type="nucleotide sequence ID" value="NZ_BAAAQK010000024.1"/>
</dbReference>
<keyword evidence="3" id="KW-1185">Reference proteome</keyword>
<evidence type="ECO:0000313" key="2">
    <source>
        <dbReference type="EMBL" id="GAA1869657.1"/>
    </source>
</evidence>
<gene>
    <name evidence="2" type="ORF">GCM10009836_57810</name>
</gene>
<organism evidence="2 3">
    <name type="scientific">Pseudonocardia ailaonensis</name>
    <dbReference type="NCBI Taxonomy" id="367279"/>
    <lineage>
        <taxon>Bacteria</taxon>
        <taxon>Bacillati</taxon>
        <taxon>Actinomycetota</taxon>
        <taxon>Actinomycetes</taxon>
        <taxon>Pseudonocardiales</taxon>
        <taxon>Pseudonocardiaceae</taxon>
        <taxon>Pseudonocardia</taxon>
    </lineage>
</organism>